<organism evidence="3 4">
    <name type="scientific">Wenxinia marina DSM 24838</name>
    <dbReference type="NCBI Taxonomy" id="1123501"/>
    <lineage>
        <taxon>Bacteria</taxon>
        <taxon>Pseudomonadati</taxon>
        <taxon>Pseudomonadota</taxon>
        <taxon>Alphaproteobacteria</taxon>
        <taxon>Rhodobacterales</taxon>
        <taxon>Roseobacteraceae</taxon>
        <taxon>Wenxinia</taxon>
    </lineage>
</organism>
<dbReference type="RefSeq" id="WP_018301080.1">
    <property type="nucleotide sequence ID" value="NZ_KB902276.1"/>
</dbReference>
<proteinExistence type="predicted"/>
<sequence>MRLTVLTAALLALTAAPALAQKGSPAPTATPPAVDTPTPPPVPQGAGINFGDDSGEYPNDGECDDRRFAGAGVAASYLNWDNTGGDATDCRSLVDSGQARLYDHTAATQAMQCGTVDFGDDSGEYPNDGECDDIRFEGFGMAYALSEQLIGKDASDCRQLCQFGMIGMR</sequence>
<dbReference type="AlphaFoldDB" id="A0A0D0QCD5"/>
<feature type="region of interest" description="Disordered" evidence="1">
    <location>
        <begin position="21"/>
        <end position="58"/>
    </location>
</feature>
<evidence type="ECO:0000313" key="3">
    <source>
        <dbReference type="EMBL" id="KIQ69987.1"/>
    </source>
</evidence>
<accession>A0A0D0QCD5</accession>
<evidence type="ECO:0000256" key="1">
    <source>
        <dbReference type="SAM" id="MobiDB-lite"/>
    </source>
</evidence>
<keyword evidence="4" id="KW-1185">Reference proteome</keyword>
<feature type="signal peptide" evidence="2">
    <location>
        <begin position="1"/>
        <end position="20"/>
    </location>
</feature>
<dbReference type="Proteomes" id="UP000035100">
    <property type="component" value="Unassembled WGS sequence"/>
</dbReference>
<feature type="compositionally biased region" description="Low complexity" evidence="1">
    <location>
        <begin position="21"/>
        <end position="36"/>
    </location>
</feature>
<evidence type="ECO:0000313" key="4">
    <source>
        <dbReference type="Proteomes" id="UP000035100"/>
    </source>
</evidence>
<evidence type="ECO:0000256" key="2">
    <source>
        <dbReference type="SAM" id="SignalP"/>
    </source>
</evidence>
<dbReference type="STRING" id="1123501.Wenmar_01557"/>
<dbReference type="eggNOG" id="ENOG5032SDW">
    <property type="taxonomic scope" value="Bacteria"/>
</dbReference>
<dbReference type="OrthoDB" id="7426809at2"/>
<feature type="chain" id="PRO_5002236010" evidence="2">
    <location>
        <begin position="21"/>
        <end position="169"/>
    </location>
</feature>
<keyword evidence="2" id="KW-0732">Signal</keyword>
<dbReference type="EMBL" id="AONG01000008">
    <property type="protein sequence ID" value="KIQ69987.1"/>
    <property type="molecule type" value="Genomic_DNA"/>
</dbReference>
<reference evidence="3 4" key="1">
    <citation type="submission" date="2013-01" db="EMBL/GenBank/DDBJ databases">
        <authorList>
            <person name="Fiebig A."/>
            <person name="Goeker M."/>
            <person name="Klenk H.-P.P."/>
        </authorList>
    </citation>
    <scope>NUCLEOTIDE SEQUENCE [LARGE SCALE GENOMIC DNA]</scope>
    <source>
        <strain evidence="3 4">DSM 24838</strain>
    </source>
</reference>
<gene>
    <name evidence="3" type="ORF">Wenmar_01557</name>
</gene>
<name>A0A0D0QCD5_9RHOB</name>
<protein>
    <submittedName>
        <fullName evidence="3">Uncharacterized protein</fullName>
    </submittedName>
</protein>
<comment type="caution">
    <text evidence="3">The sequence shown here is derived from an EMBL/GenBank/DDBJ whole genome shotgun (WGS) entry which is preliminary data.</text>
</comment>